<proteinExistence type="predicted"/>
<name>A0A7J5ULW4_9MICO</name>
<dbReference type="PANTHER" id="PTHR48098">
    <property type="entry name" value="ENTEROCHELIN ESTERASE-RELATED"/>
    <property type="match status" value="1"/>
</dbReference>
<gene>
    <name evidence="2" type="ORF">GB883_16970</name>
</gene>
<feature type="transmembrane region" description="Helical" evidence="1">
    <location>
        <begin position="69"/>
        <end position="90"/>
    </location>
</feature>
<evidence type="ECO:0000313" key="3">
    <source>
        <dbReference type="Proteomes" id="UP000451860"/>
    </source>
</evidence>
<dbReference type="InterPro" id="IPR029058">
    <property type="entry name" value="AB_hydrolase_fold"/>
</dbReference>
<dbReference type="Gene3D" id="3.40.50.1820">
    <property type="entry name" value="alpha/beta hydrolase"/>
    <property type="match status" value="1"/>
</dbReference>
<dbReference type="PANTHER" id="PTHR48098:SF6">
    <property type="entry name" value="FERRI-BACILLIBACTIN ESTERASE BESA"/>
    <property type="match status" value="1"/>
</dbReference>
<keyword evidence="3" id="KW-1185">Reference proteome</keyword>
<evidence type="ECO:0000256" key="1">
    <source>
        <dbReference type="SAM" id="Phobius"/>
    </source>
</evidence>
<evidence type="ECO:0008006" key="4">
    <source>
        <dbReference type="Google" id="ProtNLM"/>
    </source>
</evidence>
<reference evidence="2 3" key="1">
    <citation type="submission" date="2019-10" db="EMBL/GenBank/DDBJ databases">
        <title>Georgenia wutianyii sp. nov. and Georgenia yuyongxinii sp. nov. isolated from plateau pika (Ochotona curzoniae) in the Qinghai-Tibet plateau of China.</title>
        <authorList>
            <person name="Tian Z."/>
        </authorList>
    </citation>
    <scope>NUCLEOTIDE SEQUENCE [LARGE SCALE GENOMIC DNA]</scope>
    <source>
        <strain evidence="2 3">DSM 21501</strain>
    </source>
</reference>
<dbReference type="InterPro" id="IPR000801">
    <property type="entry name" value="Esterase-like"/>
</dbReference>
<accession>A0A7J5ULW4</accession>
<protein>
    <recommendedName>
        <fullName evidence="4">Esterase</fullName>
    </recommendedName>
</protein>
<dbReference type="RefSeq" id="WP_152202823.1">
    <property type="nucleotide sequence ID" value="NZ_VUKF01000019.1"/>
</dbReference>
<sequence length="380" mass="39851">MRVGLMPSSSVAPHELLARLAHEHGLFTSPLVGTVLAVVAAVLALLLLRRVRRAGGPAGMGRARFAARTVSVLGVVALATAAYVNAYAGYLPTPDALAQAAGLSTVAAAGVSRPPRTGDPGQVTAVRITAPDLGVTGGRTYIYTPAGYDRSPTRRYPVIYLIPGSPGTPSDWFRTGRVDQLVESLVRAHAMPPAIVVAMNPCAGITGDTESLDVVRGPRVETYYTQVVLPYVDAHYRTVPDRAHRVIGGMSSGGFGALNVGLHHLGLYGTVLAFEPYGDPGAANLRHLLGGDVARFRANSPRHYIPTMAFPQRVGVFLDVGGATGRDVTDVQTLAAELTARGQQVELRVEPGQHHTWTETVAGLPYGLAFAGSRLSGASG</sequence>
<dbReference type="SUPFAM" id="SSF53474">
    <property type="entry name" value="alpha/beta-Hydrolases"/>
    <property type="match status" value="1"/>
</dbReference>
<organism evidence="2 3">
    <name type="scientific">Georgenia thermotolerans</name>
    <dbReference type="NCBI Taxonomy" id="527326"/>
    <lineage>
        <taxon>Bacteria</taxon>
        <taxon>Bacillati</taxon>
        <taxon>Actinomycetota</taxon>
        <taxon>Actinomycetes</taxon>
        <taxon>Micrococcales</taxon>
        <taxon>Bogoriellaceae</taxon>
        <taxon>Georgenia</taxon>
    </lineage>
</organism>
<keyword evidence="1" id="KW-0812">Transmembrane</keyword>
<evidence type="ECO:0000313" key="2">
    <source>
        <dbReference type="EMBL" id="KAE8762903.1"/>
    </source>
</evidence>
<dbReference type="Pfam" id="PF00756">
    <property type="entry name" value="Esterase"/>
    <property type="match status" value="1"/>
</dbReference>
<dbReference type="InterPro" id="IPR050583">
    <property type="entry name" value="Mycobacterial_A85_antigen"/>
</dbReference>
<dbReference type="AlphaFoldDB" id="A0A7J5ULW4"/>
<dbReference type="Proteomes" id="UP000451860">
    <property type="component" value="Unassembled WGS sequence"/>
</dbReference>
<dbReference type="OrthoDB" id="184858at2"/>
<keyword evidence="1" id="KW-1133">Transmembrane helix</keyword>
<comment type="caution">
    <text evidence="2">The sequence shown here is derived from an EMBL/GenBank/DDBJ whole genome shotgun (WGS) entry which is preliminary data.</text>
</comment>
<feature type="transmembrane region" description="Helical" evidence="1">
    <location>
        <begin position="26"/>
        <end position="48"/>
    </location>
</feature>
<keyword evidence="1" id="KW-0472">Membrane</keyword>
<dbReference type="EMBL" id="WHJE01000112">
    <property type="protein sequence ID" value="KAE8762903.1"/>
    <property type="molecule type" value="Genomic_DNA"/>
</dbReference>